<protein>
    <submittedName>
        <fullName evidence="1">Uncharacterized protein</fullName>
    </submittedName>
</protein>
<evidence type="ECO:0000313" key="2">
    <source>
        <dbReference type="Proteomes" id="UP000814140"/>
    </source>
</evidence>
<reference evidence="1" key="1">
    <citation type="submission" date="2021-03" db="EMBL/GenBank/DDBJ databases">
        <authorList>
            <consortium name="DOE Joint Genome Institute"/>
            <person name="Ahrendt S."/>
            <person name="Looney B.P."/>
            <person name="Miyauchi S."/>
            <person name="Morin E."/>
            <person name="Drula E."/>
            <person name="Courty P.E."/>
            <person name="Chicoki N."/>
            <person name="Fauchery L."/>
            <person name="Kohler A."/>
            <person name="Kuo A."/>
            <person name="Labutti K."/>
            <person name="Pangilinan J."/>
            <person name="Lipzen A."/>
            <person name="Riley R."/>
            <person name="Andreopoulos W."/>
            <person name="He G."/>
            <person name="Johnson J."/>
            <person name="Barry K.W."/>
            <person name="Grigoriev I.V."/>
            <person name="Nagy L."/>
            <person name="Hibbett D."/>
            <person name="Henrissat B."/>
            <person name="Matheny P.B."/>
            <person name="Labbe J."/>
            <person name="Martin F."/>
        </authorList>
    </citation>
    <scope>NUCLEOTIDE SEQUENCE</scope>
    <source>
        <strain evidence="1">HHB10654</strain>
    </source>
</reference>
<dbReference type="Proteomes" id="UP000814140">
    <property type="component" value="Unassembled WGS sequence"/>
</dbReference>
<proteinExistence type="predicted"/>
<organism evidence="1 2">
    <name type="scientific">Artomyces pyxidatus</name>
    <dbReference type="NCBI Taxonomy" id="48021"/>
    <lineage>
        <taxon>Eukaryota</taxon>
        <taxon>Fungi</taxon>
        <taxon>Dikarya</taxon>
        <taxon>Basidiomycota</taxon>
        <taxon>Agaricomycotina</taxon>
        <taxon>Agaricomycetes</taxon>
        <taxon>Russulales</taxon>
        <taxon>Auriscalpiaceae</taxon>
        <taxon>Artomyces</taxon>
    </lineage>
</organism>
<name>A0ACB8SMI4_9AGAM</name>
<keyword evidence="2" id="KW-1185">Reference proteome</keyword>
<reference evidence="1" key="2">
    <citation type="journal article" date="2022" name="New Phytol.">
        <title>Evolutionary transition to the ectomycorrhizal habit in the genomes of a hyperdiverse lineage of mushroom-forming fungi.</title>
        <authorList>
            <person name="Looney B."/>
            <person name="Miyauchi S."/>
            <person name="Morin E."/>
            <person name="Drula E."/>
            <person name="Courty P.E."/>
            <person name="Kohler A."/>
            <person name="Kuo A."/>
            <person name="LaButti K."/>
            <person name="Pangilinan J."/>
            <person name="Lipzen A."/>
            <person name="Riley R."/>
            <person name="Andreopoulos W."/>
            <person name="He G."/>
            <person name="Johnson J."/>
            <person name="Nolan M."/>
            <person name="Tritt A."/>
            <person name="Barry K.W."/>
            <person name="Grigoriev I.V."/>
            <person name="Nagy L.G."/>
            <person name="Hibbett D."/>
            <person name="Henrissat B."/>
            <person name="Matheny P.B."/>
            <person name="Labbe J."/>
            <person name="Martin F.M."/>
        </authorList>
    </citation>
    <scope>NUCLEOTIDE SEQUENCE</scope>
    <source>
        <strain evidence="1">HHB10654</strain>
    </source>
</reference>
<gene>
    <name evidence="1" type="ORF">BV25DRAFT_1841935</name>
</gene>
<evidence type="ECO:0000313" key="1">
    <source>
        <dbReference type="EMBL" id="KAI0057083.1"/>
    </source>
</evidence>
<dbReference type="EMBL" id="MU277253">
    <property type="protein sequence ID" value="KAI0057083.1"/>
    <property type="molecule type" value="Genomic_DNA"/>
</dbReference>
<accession>A0ACB8SMI4</accession>
<comment type="caution">
    <text evidence="1">The sequence shown here is derived from an EMBL/GenBank/DDBJ whole genome shotgun (WGS) entry which is preliminary data.</text>
</comment>
<sequence>MTMALMSGRGALMLLAVLGLLNLALDLRLARGLKALAATRDRPPEHYSMVGEDYPARLPLPRARRAVRLLTEDSARYALATPEAHKEWIYMSTVGDNNAHLGGRQRYFSLAITHEIHCLNALRDALADVDPPEGRSAGHLAHCLSYLRQATLCRADTTLEGAEVMEDGNRGPQGGAEHVCVDWDAFYEEMKQNWLSWGRWKKLWRAGKAQPEL</sequence>